<reference evidence="1 2" key="1">
    <citation type="journal article" date="2022" name="Hortic Res">
        <title>A haplotype resolved chromosomal level avocado genome allows analysis of novel avocado genes.</title>
        <authorList>
            <person name="Nath O."/>
            <person name="Fletcher S.J."/>
            <person name="Hayward A."/>
            <person name="Shaw L.M."/>
            <person name="Masouleh A.K."/>
            <person name="Furtado A."/>
            <person name="Henry R.J."/>
            <person name="Mitter N."/>
        </authorList>
    </citation>
    <scope>NUCLEOTIDE SEQUENCE [LARGE SCALE GENOMIC DNA]</scope>
    <source>
        <strain evidence="2">cv. Hass</strain>
    </source>
</reference>
<protein>
    <submittedName>
        <fullName evidence="1">Uncharacterized protein</fullName>
    </submittedName>
</protein>
<dbReference type="Proteomes" id="UP001234297">
    <property type="component" value="Chromosome 7"/>
</dbReference>
<organism evidence="1 2">
    <name type="scientific">Persea americana</name>
    <name type="common">Avocado</name>
    <dbReference type="NCBI Taxonomy" id="3435"/>
    <lineage>
        <taxon>Eukaryota</taxon>
        <taxon>Viridiplantae</taxon>
        <taxon>Streptophyta</taxon>
        <taxon>Embryophyta</taxon>
        <taxon>Tracheophyta</taxon>
        <taxon>Spermatophyta</taxon>
        <taxon>Magnoliopsida</taxon>
        <taxon>Magnoliidae</taxon>
        <taxon>Laurales</taxon>
        <taxon>Lauraceae</taxon>
        <taxon>Persea</taxon>
    </lineage>
</organism>
<sequence>MGTSACKDPHLDVKEAQVGSFSRQHCLASPFLASENSQVVGENDMNLLNSLPPDASSASLCLPSQVFKRFLLHFSIHPIHI</sequence>
<accession>A0ACC2L9Z8</accession>
<evidence type="ECO:0000313" key="1">
    <source>
        <dbReference type="EMBL" id="KAJ8630128.1"/>
    </source>
</evidence>
<dbReference type="EMBL" id="CM056815">
    <property type="protein sequence ID" value="KAJ8630128.1"/>
    <property type="molecule type" value="Genomic_DNA"/>
</dbReference>
<comment type="caution">
    <text evidence="1">The sequence shown here is derived from an EMBL/GenBank/DDBJ whole genome shotgun (WGS) entry which is preliminary data.</text>
</comment>
<name>A0ACC2L9Z8_PERAE</name>
<evidence type="ECO:0000313" key="2">
    <source>
        <dbReference type="Proteomes" id="UP001234297"/>
    </source>
</evidence>
<proteinExistence type="predicted"/>
<keyword evidence="2" id="KW-1185">Reference proteome</keyword>
<gene>
    <name evidence="1" type="ORF">MRB53_023451</name>
</gene>